<evidence type="ECO:0000313" key="7">
    <source>
        <dbReference type="Proteomes" id="UP000287651"/>
    </source>
</evidence>
<evidence type="ECO:0000313" key="6">
    <source>
        <dbReference type="EMBL" id="RRT83601.1"/>
    </source>
</evidence>
<sequence>MDETIKFYKENTDIIVDTFKSLGFDVYGGRNAPYVWVHFPGRSSWDVFAEILEKAHVVTTPGSGFGPAGEGFVRVSAFGHRANIKEAAKRIKQLYR</sequence>
<dbReference type="InterPro" id="IPR015422">
    <property type="entry name" value="PyrdxlP-dep_Trfase_small"/>
</dbReference>
<proteinExistence type="predicted"/>
<dbReference type="InterPro" id="IPR004839">
    <property type="entry name" value="Aminotransferase_I/II_large"/>
</dbReference>
<dbReference type="AlphaFoldDB" id="A0A427B546"/>
<reference evidence="6 7" key="1">
    <citation type="journal article" date="2014" name="Agronomy (Basel)">
        <title>A Draft Genome Sequence for Ensete ventricosum, the Drought-Tolerant Tree Against Hunger.</title>
        <authorList>
            <person name="Harrison J."/>
            <person name="Moore K.A."/>
            <person name="Paszkiewicz K."/>
            <person name="Jones T."/>
            <person name="Grant M."/>
            <person name="Ambacheew D."/>
            <person name="Muzemil S."/>
            <person name="Studholme D.J."/>
        </authorList>
    </citation>
    <scope>NUCLEOTIDE SEQUENCE [LARGE SCALE GENOMIC DNA]</scope>
</reference>
<evidence type="ECO:0000256" key="1">
    <source>
        <dbReference type="ARBA" id="ARBA00001933"/>
    </source>
</evidence>
<organism evidence="6 7">
    <name type="scientific">Ensete ventricosum</name>
    <name type="common">Abyssinian banana</name>
    <name type="synonym">Musa ensete</name>
    <dbReference type="NCBI Taxonomy" id="4639"/>
    <lineage>
        <taxon>Eukaryota</taxon>
        <taxon>Viridiplantae</taxon>
        <taxon>Streptophyta</taxon>
        <taxon>Embryophyta</taxon>
        <taxon>Tracheophyta</taxon>
        <taxon>Spermatophyta</taxon>
        <taxon>Magnoliopsida</taxon>
        <taxon>Liliopsida</taxon>
        <taxon>Zingiberales</taxon>
        <taxon>Musaceae</taxon>
        <taxon>Ensete</taxon>
    </lineage>
</organism>
<dbReference type="SUPFAM" id="SSF53383">
    <property type="entry name" value="PLP-dependent transferases"/>
    <property type="match status" value="1"/>
</dbReference>
<feature type="domain" description="Aminotransferase class I/classII large" evidence="5">
    <location>
        <begin position="2"/>
        <end position="91"/>
    </location>
</feature>
<evidence type="ECO:0000256" key="3">
    <source>
        <dbReference type="ARBA" id="ARBA00022679"/>
    </source>
</evidence>
<comment type="caution">
    <text evidence="6">The sequence shown here is derived from an EMBL/GenBank/DDBJ whole genome shotgun (WGS) entry which is preliminary data.</text>
</comment>
<dbReference type="Pfam" id="PF00155">
    <property type="entry name" value="Aminotran_1_2"/>
    <property type="match status" value="1"/>
</dbReference>
<evidence type="ECO:0000259" key="5">
    <source>
        <dbReference type="Pfam" id="PF00155"/>
    </source>
</evidence>
<accession>A0A427B546</accession>
<evidence type="ECO:0000256" key="4">
    <source>
        <dbReference type="ARBA" id="ARBA00022898"/>
    </source>
</evidence>
<gene>
    <name evidence="6" type="ORF">B296_00017280</name>
</gene>
<evidence type="ECO:0000256" key="2">
    <source>
        <dbReference type="ARBA" id="ARBA00022576"/>
    </source>
</evidence>
<dbReference type="Gene3D" id="3.90.1150.10">
    <property type="entry name" value="Aspartate Aminotransferase, domain 1"/>
    <property type="match status" value="1"/>
</dbReference>
<dbReference type="PANTHER" id="PTHR43144">
    <property type="entry name" value="AMINOTRANSFERASE"/>
    <property type="match status" value="1"/>
</dbReference>
<protein>
    <recommendedName>
        <fullName evidence="5">Aminotransferase class I/classII large domain-containing protein</fullName>
    </recommendedName>
</protein>
<dbReference type="GO" id="GO:0030170">
    <property type="term" value="F:pyridoxal phosphate binding"/>
    <property type="evidence" value="ECO:0007669"/>
    <property type="project" value="InterPro"/>
</dbReference>
<dbReference type="Proteomes" id="UP000287651">
    <property type="component" value="Unassembled WGS sequence"/>
</dbReference>
<keyword evidence="4" id="KW-0663">Pyridoxal phosphate</keyword>
<keyword evidence="3" id="KW-0808">Transferase</keyword>
<keyword evidence="2" id="KW-0032">Aminotransferase</keyword>
<dbReference type="InterPro" id="IPR019942">
    <property type="entry name" value="DapL/ALD1"/>
</dbReference>
<dbReference type="InterPro" id="IPR015424">
    <property type="entry name" value="PyrdxlP-dep_Trfase"/>
</dbReference>
<dbReference type="GO" id="GO:0008483">
    <property type="term" value="F:transaminase activity"/>
    <property type="evidence" value="ECO:0007669"/>
    <property type="project" value="UniProtKB-KW"/>
</dbReference>
<name>A0A427B546_ENSVE</name>
<comment type="cofactor">
    <cofactor evidence="1">
        <name>pyridoxal 5'-phosphate</name>
        <dbReference type="ChEBI" id="CHEBI:597326"/>
    </cofactor>
</comment>
<dbReference type="EMBL" id="AMZH03000466">
    <property type="protein sequence ID" value="RRT83601.1"/>
    <property type="molecule type" value="Genomic_DNA"/>
</dbReference>